<feature type="domain" description="Lnb N-terminal periplasmic" evidence="1">
    <location>
        <begin position="36"/>
        <end position="146"/>
    </location>
</feature>
<dbReference type="Pfam" id="PF13387">
    <property type="entry name" value="Lnb_N"/>
    <property type="match status" value="1"/>
</dbReference>
<proteinExistence type="predicted"/>
<comment type="caution">
    <text evidence="2">The sequence shown here is derived from an EMBL/GenBank/DDBJ whole genome shotgun (WGS) entry which is preliminary data.</text>
</comment>
<evidence type="ECO:0000313" key="2">
    <source>
        <dbReference type="EMBL" id="CAG5074766.1"/>
    </source>
</evidence>
<evidence type="ECO:0000313" key="3">
    <source>
        <dbReference type="Proteomes" id="UP000679725"/>
    </source>
</evidence>
<gene>
    <name evidence="2" type="ORF">DYBT9623_05454</name>
</gene>
<dbReference type="InterPro" id="IPR025178">
    <property type="entry name" value="Lnb_N"/>
</dbReference>
<evidence type="ECO:0000259" key="1">
    <source>
        <dbReference type="Pfam" id="PF13387"/>
    </source>
</evidence>
<protein>
    <recommendedName>
        <fullName evidence="1">Lnb N-terminal periplasmic domain-containing protein</fullName>
    </recommendedName>
</protein>
<accession>A0ABM8UYL3</accession>
<dbReference type="EMBL" id="CAJRAU010000014">
    <property type="protein sequence ID" value="CAG5074766.1"/>
    <property type="molecule type" value="Genomic_DNA"/>
</dbReference>
<reference evidence="2 3" key="1">
    <citation type="submission" date="2021-04" db="EMBL/GenBank/DDBJ databases">
        <authorList>
            <person name="Rodrigo-Torres L."/>
            <person name="Arahal R. D."/>
            <person name="Lucena T."/>
        </authorList>
    </citation>
    <scope>NUCLEOTIDE SEQUENCE [LARGE SCALE GENOMIC DNA]</scope>
    <source>
        <strain evidence="2 3">CECT 9623</strain>
    </source>
</reference>
<dbReference type="RefSeq" id="WP_229254904.1">
    <property type="nucleotide sequence ID" value="NZ_CAJRAU010000014.1"/>
</dbReference>
<dbReference type="Proteomes" id="UP000679725">
    <property type="component" value="Unassembled WGS sequence"/>
</dbReference>
<keyword evidence="3" id="KW-1185">Reference proteome</keyword>
<sequence>MIINRLLLAQLRFYILVILCQLVSHCSFSQQLSSAAQISLVTYGSGDDDISSAFGHTEIRVVDPILGIDQNYSYGGFNHRADGFVIKFLKGTLPYYIAFHKLNEVAHYYQQTNRSIREQTLNLSYYQRNQLISDLEQNYLPQNRYIAISFIMTTVLPDLGT</sequence>
<name>A0ABM8UYL3_9BACT</name>
<organism evidence="2 3">
    <name type="scientific">Dyadobacter linearis</name>
    <dbReference type="NCBI Taxonomy" id="2823330"/>
    <lineage>
        <taxon>Bacteria</taxon>
        <taxon>Pseudomonadati</taxon>
        <taxon>Bacteroidota</taxon>
        <taxon>Cytophagia</taxon>
        <taxon>Cytophagales</taxon>
        <taxon>Spirosomataceae</taxon>
        <taxon>Dyadobacter</taxon>
    </lineage>
</organism>